<keyword evidence="8" id="KW-0067">ATP-binding</keyword>
<dbReference type="InterPro" id="IPR027417">
    <property type="entry name" value="P-loop_NTPase"/>
</dbReference>
<evidence type="ECO:0000313" key="18">
    <source>
        <dbReference type="Proteomes" id="UP000050794"/>
    </source>
</evidence>
<dbReference type="Proteomes" id="UP000050794">
    <property type="component" value="Unassembled WGS sequence"/>
</dbReference>
<dbReference type="AlphaFoldDB" id="A0A183UJV2"/>
<keyword evidence="7" id="KW-0347">Helicase</keyword>
<keyword evidence="6" id="KW-0378">Hydrolase</keyword>
<evidence type="ECO:0000256" key="9">
    <source>
        <dbReference type="ARBA" id="ARBA00023004"/>
    </source>
</evidence>
<keyword evidence="9" id="KW-0408">Iron</keyword>
<dbReference type="InterPro" id="IPR057498">
    <property type="entry name" value="Rtel1_ARCH"/>
</dbReference>
<dbReference type="PANTHER" id="PTHR11472">
    <property type="entry name" value="DNA REPAIR DEAD HELICASE RAD3/XP-D SUBFAMILY MEMBER"/>
    <property type="match status" value="1"/>
</dbReference>
<dbReference type="GO" id="GO:0051539">
    <property type="term" value="F:4 iron, 4 sulfur cluster binding"/>
    <property type="evidence" value="ECO:0007669"/>
    <property type="project" value="UniProtKB-KW"/>
</dbReference>
<evidence type="ECO:0000256" key="1">
    <source>
        <dbReference type="ARBA" id="ARBA00004123"/>
    </source>
</evidence>
<dbReference type="GO" id="GO:0003678">
    <property type="term" value="F:DNA helicase activity"/>
    <property type="evidence" value="ECO:0007669"/>
    <property type="project" value="InterPro"/>
</dbReference>
<dbReference type="InterPro" id="IPR010614">
    <property type="entry name" value="RAD3-like_helicase_DEAD"/>
</dbReference>
<dbReference type="CDD" id="cd18788">
    <property type="entry name" value="SF2_C_XPD"/>
    <property type="match status" value="1"/>
</dbReference>
<evidence type="ECO:0000313" key="17">
    <source>
        <dbReference type="EMBL" id="VDM40093.1"/>
    </source>
</evidence>
<keyword evidence="18" id="KW-1185">Reference proteome</keyword>
<organism evidence="18 19">
    <name type="scientific">Toxocara canis</name>
    <name type="common">Canine roundworm</name>
    <dbReference type="NCBI Taxonomy" id="6265"/>
    <lineage>
        <taxon>Eukaryota</taxon>
        <taxon>Metazoa</taxon>
        <taxon>Ecdysozoa</taxon>
        <taxon>Nematoda</taxon>
        <taxon>Chromadorea</taxon>
        <taxon>Rhabditida</taxon>
        <taxon>Spirurina</taxon>
        <taxon>Ascaridomorpha</taxon>
        <taxon>Ascaridoidea</taxon>
        <taxon>Toxocaridae</taxon>
        <taxon>Toxocara</taxon>
    </lineage>
</organism>
<dbReference type="Pfam" id="PF23109">
    <property type="entry name" value="ARCH_RTEL1"/>
    <property type="match status" value="1"/>
</dbReference>
<dbReference type="SMART" id="SM00491">
    <property type="entry name" value="HELICc2"/>
    <property type="match status" value="1"/>
</dbReference>
<dbReference type="PROSITE" id="PS51193">
    <property type="entry name" value="HELICASE_ATP_BIND_2"/>
    <property type="match status" value="1"/>
</dbReference>
<evidence type="ECO:0000256" key="10">
    <source>
        <dbReference type="ARBA" id="ARBA00023014"/>
    </source>
</evidence>
<dbReference type="Pfam" id="PF13307">
    <property type="entry name" value="Helicase_C_2"/>
    <property type="match status" value="1"/>
</dbReference>
<keyword evidence="12" id="KW-0234">DNA repair</keyword>
<keyword evidence="3" id="KW-0479">Metal-binding</keyword>
<dbReference type="GO" id="GO:0010569">
    <property type="term" value="P:regulation of double-strand break repair via homologous recombination"/>
    <property type="evidence" value="ECO:0007669"/>
    <property type="project" value="TreeGrafter"/>
</dbReference>
<dbReference type="GO" id="GO:1904430">
    <property type="term" value="P:negative regulation of t-circle formation"/>
    <property type="evidence" value="ECO:0007669"/>
    <property type="project" value="TreeGrafter"/>
</dbReference>
<keyword evidence="14" id="KW-0539">Nucleus</keyword>
<name>A0A183UJV2_TOXCA</name>
<evidence type="ECO:0000313" key="19">
    <source>
        <dbReference type="WBParaSite" id="TCNE_0000877201-mRNA-1"/>
    </source>
</evidence>
<keyword evidence="2" id="KW-0004">4Fe-4S</keyword>
<reference evidence="17 18" key="2">
    <citation type="submission" date="2018-11" db="EMBL/GenBank/DDBJ databases">
        <authorList>
            <consortium name="Pathogen Informatics"/>
        </authorList>
    </citation>
    <scope>NUCLEOTIDE SEQUENCE [LARGE SCALE GENOMIC DNA]</scope>
</reference>
<evidence type="ECO:0000259" key="16">
    <source>
        <dbReference type="PROSITE" id="PS51193"/>
    </source>
</evidence>
<evidence type="ECO:0000256" key="14">
    <source>
        <dbReference type="ARBA" id="ARBA00023242"/>
    </source>
</evidence>
<evidence type="ECO:0000256" key="2">
    <source>
        <dbReference type="ARBA" id="ARBA00022485"/>
    </source>
</evidence>
<evidence type="ECO:0000256" key="15">
    <source>
        <dbReference type="SAM" id="Coils"/>
    </source>
</evidence>
<dbReference type="InterPro" id="IPR006554">
    <property type="entry name" value="Helicase-like_DEXD_c2"/>
</dbReference>
<evidence type="ECO:0000256" key="4">
    <source>
        <dbReference type="ARBA" id="ARBA00022741"/>
    </source>
</evidence>
<dbReference type="GO" id="GO:0005634">
    <property type="term" value="C:nucleus"/>
    <property type="evidence" value="ECO:0007669"/>
    <property type="project" value="UniProtKB-SubCell"/>
</dbReference>
<dbReference type="PANTHER" id="PTHR11472:SF34">
    <property type="entry name" value="REGULATOR OF TELOMERE ELONGATION HELICASE 1"/>
    <property type="match status" value="1"/>
</dbReference>
<dbReference type="GO" id="GO:0005524">
    <property type="term" value="F:ATP binding"/>
    <property type="evidence" value="ECO:0007669"/>
    <property type="project" value="UniProtKB-KW"/>
</dbReference>
<evidence type="ECO:0000256" key="5">
    <source>
        <dbReference type="ARBA" id="ARBA00022763"/>
    </source>
</evidence>
<dbReference type="GO" id="GO:0006281">
    <property type="term" value="P:DNA repair"/>
    <property type="evidence" value="ECO:0007669"/>
    <property type="project" value="UniProtKB-KW"/>
</dbReference>
<keyword evidence="11" id="KW-0238">DNA-binding</keyword>
<dbReference type="GO" id="GO:0045910">
    <property type="term" value="P:negative regulation of DNA recombination"/>
    <property type="evidence" value="ECO:0007669"/>
    <property type="project" value="TreeGrafter"/>
</dbReference>
<dbReference type="EMBL" id="UYWY01019994">
    <property type="protein sequence ID" value="VDM40093.1"/>
    <property type="molecule type" value="Genomic_DNA"/>
</dbReference>
<evidence type="ECO:0000256" key="12">
    <source>
        <dbReference type="ARBA" id="ARBA00023204"/>
    </source>
</evidence>
<gene>
    <name evidence="17" type="ORF">TCNE_LOCUS8772</name>
</gene>
<dbReference type="Gene3D" id="3.40.50.300">
    <property type="entry name" value="P-loop containing nucleotide triphosphate hydrolases"/>
    <property type="match status" value="2"/>
</dbReference>
<evidence type="ECO:0000256" key="3">
    <source>
        <dbReference type="ARBA" id="ARBA00022723"/>
    </source>
</evidence>
<accession>A0A183UJV2</accession>
<dbReference type="WBParaSite" id="TCNE_0000877201-mRNA-1">
    <property type="protein sequence ID" value="TCNE_0000877201-mRNA-1"/>
    <property type="gene ID" value="TCNE_0000877201"/>
</dbReference>
<feature type="domain" description="Helicase ATP-binding" evidence="16">
    <location>
        <begin position="7"/>
        <end position="248"/>
    </location>
</feature>
<protein>
    <submittedName>
        <fullName evidence="19">Helicase ATP-binding domain-containing protein</fullName>
    </submittedName>
</protein>
<evidence type="ECO:0000256" key="6">
    <source>
        <dbReference type="ARBA" id="ARBA00022801"/>
    </source>
</evidence>
<dbReference type="Pfam" id="PF06733">
    <property type="entry name" value="DEAD_2"/>
    <property type="match status" value="1"/>
</dbReference>
<evidence type="ECO:0000256" key="7">
    <source>
        <dbReference type="ARBA" id="ARBA00022806"/>
    </source>
</evidence>
<dbReference type="GO" id="GO:0016818">
    <property type="term" value="F:hydrolase activity, acting on acid anhydrides, in phosphorus-containing anhydrides"/>
    <property type="evidence" value="ECO:0007669"/>
    <property type="project" value="InterPro"/>
</dbReference>
<dbReference type="InterPro" id="IPR013020">
    <property type="entry name" value="Rad3/Chl1-like"/>
</dbReference>
<evidence type="ECO:0000256" key="11">
    <source>
        <dbReference type="ARBA" id="ARBA00023125"/>
    </source>
</evidence>
<dbReference type="InterPro" id="IPR014013">
    <property type="entry name" value="Helic_SF1/SF2_ATP-bd_DinG/Rad3"/>
</dbReference>
<dbReference type="SMART" id="SM00488">
    <property type="entry name" value="DEXDc2"/>
    <property type="match status" value="1"/>
</dbReference>
<keyword evidence="15" id="KW-0175">Coiled coil</keyword>
<keyword evidence="13" id="KW-0413">Isomerase</keyword>
<dbReference type="InterPro" id="IPR006555">
    <property type="entry name" value="ATP-dep_Helicase_C"/>
</dbReference>
<dbReference type="GO" id="GO:0003677">
    <property type="term" value="F:DNA binding"/>
    <property type="evidence" value="ECO:0007669"/>
    <property type="project" value="UniProtKB-KW"/>
</dbReference>
<feature type="coiled-coil region" evidence="15">
    <location>
        <begin position="268"/>
        <end position="295"/>
    </location>
</feature>
<proteinExistence type="predicted"/>
<comment type="subcellular location">
    <subcellularLocation>
        <location evidence="1">Nucleus</location>
    </subcellularLocation>
</comment>
<dbReference type="GO" id="GO:0090657">
    <property type="term" value="P:telomeric loop disassembly"/>
    <property type="evidence" value="ECO:0007669"/>
    <property type="project" value="TreeGrafter"/>
</dbReference>
<dbReference type="GO" id="GO:0070182">
    <property type="term" value="F:DNA polymerase binding"/>
    <property type="evidence" value="ECO:0007669"/>
    <property type="project" value="TreeGrafter"/>
</dbReference>
<dbReference type="InterPro" id="IPR045028">
    <property type="entry name" value="DinG/Rad3-like"/>
</dbReference>
<evidence type="ECO:0000256" key="8">
    <source>
        <dbReference type="ARBA" id="ARBA00022840"/>
    </source>
</evidence>
<dbReference type="GO" id="GO:0046872">
    <property type="term" value="F:metal ion binding"/>
    <property type="evidence" value="ECO:0007669"/>
    <property type="project" value="UniProtKB-KW"/>
</dbReference>
<dbReference type="FunFam" id="3.40.50.300:FF:001352">
    <property type="entry name" value="DNA repair helicase"/>
    <property type="match status" value="1"/>
</dbReference>
<keyword evidence="4" id="KW-0547">Nucleotide-binding</keyword>
<keyword evidence="5" id="KW-0227">DNA damage</keyword>
<evidence type="ECO:0000256" key="13">
    <source>
        <dbReference type="ARBA" id="ARBA00023235"/>
    </source>
</evidence>
<keyword evidence="10" id="KW-0411">Iron-sulfur</keyword>
<dbReference type="NCBIfam" id="TIGR00604">
    <property type="entry name" value="rad3"/>
    <property type="match status" value="1"/>
</dbReference>
<reference evidence="19" key="1">
    <citation type="submission" date="2016-06" db="UniProtKB">
        <authorList>
            <consortium name="WormBaseParasite"/>
        </authorList>
    </citation>
    <scope>IDENTIFICATION</scope>
</reference>
<sequence>MPNLEVGGIPVEFPYEPYECQMTYMEKVMDALKRLLISKLNVIGASSGSLYPKIIYASRTHSQLAQVVRELNKTTYKDVKTVTLASRDFLCINESVVKESNSATKALICRNLVKNRKCRYYNEYDRQTKESLEMIYNSKGMVPDIEDVVNTGKKYSQCPFYRTRSLFEEADLLLMPYNYIIDPRLRRIHNIEVKGNIIIFDEAHNLESVCEEAVSVSFSSKQLSGCIREAKTVLEMLMDADEEIRTKMDNTDAPFGSLTEAMNNPAEVHLEKNDVARLLAMLQSLEEKLDDLKKSGNGGKRVGLLGGKVYPGSKMVELLEAAAIRRDIRDELSTLVDRIGQYLVHKADGAHSTVFANNGHHLQQFASFVSVVYVDSYDPLGPLVNLKHRKAERINDHRLSNFIAEKFQLYVTEEDSSITLNYWCFTSLIAMRYMYARGVRSIIVTSGTLSPLETFIESLGVGVPITLENKHVARSDQILGACIYGDSNGLSICGTYKNRSSNVYLLGVGSVIARICALVPEGVLVFFSSYVLMNTCIRKWKAPNSSAVGVTLWSEMARWKKLFEEPKSKIELRLILAQFRESVSQDNGAVLFAVSRAKVSEGIDFSDGESRAVLMVGVPFAPPSDPRVELKKQYLNECNLNGKNKFVFVFFCIEDVLLSKTFTANEWYQTDALRAVNQAIGRVLRHKNDFGAVVLIDCRFCSMDRKCFPAWMRDSLKNYKNFDTFEAVCAKFFKDHGLKVCLNIVLLHCASFVLSESSTDRNTMTNTRRRPLDSVREFDALYDCRNISIVADLQTSAFKSARANFDGMIADIVEVVNDVIRGRPKSLAVASKLDNRSDIEILESWRETPMQFFKMVSSFVGWRMVEEVRRARRRREGVDLLHIYQVKDMKNLEARAEVHRALVAYKSTKQFYSLIATMSSVLLPEHCKLFKG</sequence>